<evidence type="ECO:0000256" key="1">
    <source>
        <dbReference type="SAM" id="SignalP"/>
    </source>
</evidence>
<reference evidence="2 3" key="1">
    <citation type="submission" date="2013-02" db="EMBL/GenBank/DDBJ databases">
        <title>The Genome Sequence of Acinetobacter sp. ANC 4105.</title>
        <authorList>
            <consortium name="The Broad Institute Genome Sequencing Platform"/>
            <consortium name="The Broad Institute Genome Sequencing Center for Infectious Disease"/>
            <person name="Cerqueira G."/>
            <person name="Feldgarden M."/>
            <person name="Courvalin P."/>
            <person name="Perichon B."/>
            <person name="Grillot-Courvalin C."/>
            <person name="Clermont D."/>
            <person name="Rocha E."/>
            <person name="Yoon E.-J."/>
            <person name="Nemec A."/>
            <person name="Walker B."/>
            <person name="Young S.K."/>
            <person name="Zeng Q."/>
            <person name="Gargeya S."/>
            <person name="Fitzgerald M."/>
            <person name="Haas B."/>
            <person name="Abouelleil A."/>
            <person name="Alvarado L."/>
            <person name="Arachchi H.M."/>
            <person name="Berlin A.M."/>
            <person name="Chapman S.B."/>
            <person name="Dewar J."/>
            <person name="Goldberg J."/>
            <person name="Griggs A."/>
            <person name="Gujja S."/>
            <person name="Hansen M."/>
            <person name="Howarth C."/>
            <person name="Imamovic A."/>
            <person name="Larimer J."/>
            <person name="McCowan C."/>
            <person name="Murphy C."/>
            <person name="Neiman D."/>
            <person name="Pearson M."/>
            <person name="Priest M."/>
            <person name="Roberts A."/>
            <person name="Saif S."/>
            <person name="Shea T."/>
            <person name="Sisk P."/>
            <person name="Sykes S."/>
            <person name="Wortman J."/>
            <person name="Nusbaum C."/>
            <person name="Birren B."/>
        </authorList>
    </citation>
    <scope>NUCLEOTIDE SEQUENCE [LARGE SCALE GENOMIC DNA]</scope>
    <source>
        <strain evidence="2 3">ANC 4105</strain>
    </source>
</reference>
<evidence type="ECO:0000313" key="3">
    <source>
        <dbReference type="Proteomes" id="UP000013261"/>
    </source>
</evidence>
<dbReference type="SUPFAM" id="SSF50998">
    <property type="entry name" value="Quinoprotein alcohol dehydrogenase-like"/>
    <property type="match status" value="1"/>
</dbReference>
<keyword evidence="1" id="KW-0732">Signal</keyword>
<evidence type="ECO:0000313" key="2">
    <source>
        <dbReference type="EMBL" id="ENW93976.1"/>
    </source>
</evidence>
<dbReference type="OrthoDB" id="7156875at2"/>
<sequence length="1421" mass="153237">MKNNKTKQKKQINVSHNNTKWFVLVSSALSCLFVVSPTVHASDVEIYRQGSSGGNSTIMLMVDTSQSMGSPALDLLKDYPLCISSKVFAVVGALPVVDVKLTPPAGTEAYCDVVFPKAVLDLLGTVDTITGTQKNSLLGLQSSLDYMRASCTPFSKLEASEPVRSNKILSVNINLGEGYRCYSRLSRIKMAVRDVLNGNAKNGVTALSPKTAIGLTVAPAKNSSGVNQKAGMIVVPALELGYKKGDKDESGTVVTDDSNQRKALKAAIDGLAPSSDPLGNTLDKVVGILGNVLDGLNILGLVTDVLGLIGSLPATLIALLNNPESPLVTAYAETGAYLLGHNTRGTGEVLSEFEVPVAKPSVAYKCLTRQTNNNDCTSYHKKNSWPNDTLIEYPIPTGYIRTEQVTPSNGLLGDLLGALLGWLSGNTNKSVIRYYYAADASYSGYNYRAITIPMKANSDDYDNPASIKQKISGATTSQCQAQGIFVLTGNAPKLVPADALGVQRIMQKSLGKTATTNINDFCKASPPSGWELGTSTASWACLANYSKALLDSNAAYRTQVEIKTGVAGIGKEFNYVQLSGDNVIGAGTGGSIVNTLLSSVKSLLNAALSLLSIIADLRPLLNVVDIILPTQPTTDAELGDVRNLAYWGKEGKGGWYTEASTGGIAQSIINFNQHIVDVESAPFMGLQTIPADPLTPYQLSNDVYNSMFAPVDQQNWFGNLKKYSVMDITSGNNVIRMVDWKDQWNSNELEDQDKNTKLFTGGALGQLKTLRPTKTDTSARKLWINRNCKTDGTFAESSSLKKVTTDYLADSSEARCAINASAKDSYGGYLMSLLGYQLDNPESATGNSLTQSEPLWQVGMSLHSTPLKLTQYAKFDTKKIDRDDYIAFGSTQGLLHVVDADDGKEKFAFVPNEMLENAEQRKAFVKDRKGSWPDMPYGIDGAWTAYTEYAYGMDSDGKVYATVQQAKNKDIVIATGKQTLYGGLRMGGRSYYALNLADLDKPEIKFHIDPNTGKVYSAANPAGQAFSAIENMGQSWSKPTIAYVNWKGQRKQVMFVGGGYDASGTVVCAESETGVSLSAYSNKGYECPTYNQTNKKGAGVYMFDADNGDLLWWASSSATTKNDTAKENALNVTNMDYSVVSRISVADRDGNGLVDHLYFGDLGGQVWRVDINANTKTGDFAQRATRILNLHKTGGLSPRFFDAPNFTIYGYEQPLAVISIASGNRSLPASDSSSGAIYNLFDRDVIKTNLYSLAADKLETKDIDLTTTGKALRGILGKDEAKDKNIAEVKALMPNGWAVSFSNAKKVTDEMVVMNKNLYASVYDRGVTPTCPVQVRGKTEVYRYCLPFGVCEQTQFSESVGLVGKSGDGIVALSVGAGSTSKNNLQSRGLVSGNSSNTLSGLPVNQMRRQLVPLTWYERNE</sequence>
<gene>
    <name evidence="2" type="ORF">F904_00884</name>
</gene>
<dbReference type="EMBL" id="APRL01000010">
    <property type="protein sequence ID" value="ENW93976.1"/>
    <property type="molecule type" value="Genomic_DNA"/>
</dbReference>
<dbReference type="HOGENOM" id="CLU_004937_0_0_6"/>
<feature type="chain" id="PRO_5004148423" evidence="1">
    <location>
        <begin position="42"/>
        <end position="1421"/>
    </location>
</feature>
<feature type="signal peptide" evidence="1">
    <location>
        <begin position="1"/>
        <end position="41"/>
    </location>
</feature>
<accession>N9MTF5</accession>
<dbReference type="PATRIC" id="fig|1217703.3.peg.853"/>
<dbReference type="RefSeq" id="WP_005185464.1">
    <property type="nucleotide sequence ID" value="NZ_KB850049.1"/>
</dbReference>
<protein>
    <submittedName>
        <fullName evidence="2">Uncharacterized protein</fullName>
    </submittedName>
</protein>
<proteinExistence type="predicted"/>
<name>N9MTF5_9GAMM</name>
<keyword evidence="3" id="KW-1185">Reference proteome</keyword>
<dbReference type="eggNOG" id="COG3419">
    <property type="taxonomic scope" value="Bacteria"/>
</dbReference>
<dbReference type="PROSITE" id="PS51257">
    <property type="entry name" value="PROKAR_LIPOPROTEIN"/>
    <property type="match status" value="1"/>
</dbReference>
<dbReference type="Proteomes" id="UP000013261">
    <property type="component" value="Unassembled WGS sequence"/>
</dbReference>
<comment type="caution">
    <text evidence="2">The sequence shown here is derived from an EMBL/GenBank/DDBJ whole genome shotgun (WGS) entry which is preliminary data.</text>
</comment>
<organism evidence="2 3">
    <name type="scientific">Acinetobacter dispersus</name>
    <dbReference type="NCBI Taxonomy" id="70348"/>
    <lineage>
        <taxon>Bacteria</taxon>
        <taxon>Pseudomonadati</taxon>
        <taxon>Pseudomonadota</taxon>
        <taxon>Gammaproteobacteria</taxon>
        <taxon>Moraxellales</taxon>
        <taxon>Moraxellaceae</taxon>
        <taxon>Acinetobacter</taxon>
    </lineage>
</organism>
<dbReference type="InterPro" id="IPR011047">
    <property type="entry name" value="Quinoprotein_ADH-like_sf"/>
</dbReference>